<protein>
    <submittedName>
        <fullName evidence="2">MBL fold metallo-hydrolase</fullName>
    </submittedName>
</protein>
<dbReference type="EMBL" id="JAESWB010000045">
    <property type="protein sequence ID" value="MBL4951544.1"/>
    <property type="molecule type" value="Genomic_DNA"/>
</dbReference>
<comment type="caution">
    <text evidence="2">The sequence shown here is derived from an EMBL/GenBank/DDBJ whole genome shotgun (WGS) entry which is preliminary data.</text>
</comment>
<dbReference type="InterPro" id="IPR036866">
    <property type="entry name" value="RibonucZ/Hydroxyglut_hydro"/>
</dbReference>
<dbReference type="PANTHER" id="PTHR23131">
    <property type="entry name" value="ENDORIBONUCLEASE LACTB2"/>
    <property type="match status" value="1"/>
</dbReference>
<dbReference type="PANTHER" id="PTHR23131:SF0">
    <property type="entry name" value="ENDORIBONUCLEASE LACTB2"/>
    <property type="match status" value="1"/>
</dbReference>
<dbReference type="Gene3D" id="3.60.15.10">
    <property type="entry name" value="Ribonuclease Z/Hydroxyacylglutathione hydrolase-like"/>
    <property type="match status" value="1"/>
</dbReference>
<dbReference type="InterPro" id="IPR050662">
    <property type="entry name" value="Sec-metab_biosynth-thioest"/>
</dbReference>
<proteinExistence type="predicted"/>
<dbReference type="RefSeq" id="WP_202652833.1">
    <property type="nucleotide sequence ID" value="NZ_JAESWB010000045.1"/>
</dbReference>
<evidence type="ECO:0000259" key="1">
    <source>
        <dbReference type="SMART" id="SM00849"/>
    </source>
</evidence>
<keyword evidence="3" id="KW-1185">Reference proteome</keyword>
<gene>
    <name evidence="2" type="ORF">JK635_04725</name>
</gene>
<dbReference type="SUPFAM" id="SSF56281">
    <property type="entry name" value="Metallo-hydrolase/oxidoreductase"/>
    <property type="match status" value="1"/>
</dbReference>
<dbReference type="Proteomes" id="UP000623967">
    <property type="component" value="Unassembled WGS sequence"/>
</dbReference>
<organism evidence="2 3">
    <name type="scientific">Neobacillus paridis</name>
    <dbReference type="NCBI Taxonomy" id="2803862"/>
    <lineage>
        <taxon>Bacteria</taxon>
        <taxon>Bacillati</taxon>
        <taxon>Bacillota</taxon>
        <taxon>Bacilli</taxon>
        <taxon>Bacillales</taxon>
        <taxon>Bacillaceae</taxon>
        <taxon>Neobacillus</taxon>
    </lineage>
</organism>
<evidence type="ECO:0000313" key="3">
    <source>
        <dbReference type="Proteomes" id="UP000623967"/>
    </source>
</evidence>
<dbReference type="Pfam" id="PF00753">
    <property type="entry name" value="Lactamase_B"/>
    <property type="match status" value="1"/>
</dbReference>
<dbReference type="SMART" id="SM00849">
    <property type="entry name" value="Lactamase_B"/>
    <property type="match status" value="1"/>
</dbReference>
<evidence type="ECO:0000313" key="2">
    <source>
        <dbReference type="EMBL" id="MBL4951544.1"/>
    </source>
</evidence>
<reference evidence="2 3" key="1">
    <citation type="submission" date="2021-01" db="EMBL/GenBank/DDBJ databases">
        <title>Genome public.</title>
        <authorList>
            <person name="Liu C."/>
            <person name="Sun Q."/>
        </authorList>
    </citation>
    <scope>NUCLEOTIDE SEQUENCE [LARGE SCALE GENOMIC DNA]</scope>
    <source>
        <strain evidence="2 3">YIM B02564</strain>
    </source>
</reference>
<feature type="domain" description="Metallo-beta-lactamase" evidence="1">
    <location>
        <begin position="30"/>
        <end position="199"/>
    </location>
</feature>
<accession>A0ABS1TKL2</accession>
<sequence>MLLKKNFSQTTVNGVQMGNGTVQFKSVKLNVHCFFLDGVLIDTAAKSLEKEFTPFFENLDIQQIVITHYHEDHTGCAEMLQRKRQIPLFMNHRMIECCGRKADYPLYRKIFWGRRKPFRAIAIGKTFNSLNAVWDVIETPGHAIDHAAFLNRETGQLFTGDLYCQERTKVILREESVPTIIESLKKVLTYDFGDVFCSHAGYLKRGRTALERKLDYLLELQGKIIDLHGRGMPSKEIAVTLFPKKYPISYFSSGEWSSIHIVTSVLQEQDKRSFTF</sequence>
<name>A0ABS1TKL2_9BACI</name>
<dbReference type="InterPro" id="IPR001279">
    <property type="entry name" value="Metallo-B-lactamas"/>
</dbReference>